<protein>
    <submittedName>
        <fullName evidence="2">Uncharacterized protein</fullName>
    </submittedName>
</protein>
<dbReference type="Proteomes" id="UP000324222">
    <property type="component" value="Unassembled WGS sequence"/>
</dbReference>
<gene>
    <name evidence="2" type="ORF">E2C01_099525</name>
</gene>
<comment type="caution">
    <text evidence="2">The sequence shown here is derived from an EMBL/GenBank/DDBJ whole genome shotgun (WGS) entry which is preliminary data.</text>
</comment>
<feature type="region of interest" description="Disordered" evidence="1">
    <location>
        <begin position="1"/>
        <end position="25"/>
    </location>
</feature>
<evidence type="ECO:0000313" key="3">
    <source>
        <dbReference type="Proteomes" id="UP000324222"/>
    </source>
</evidence>
<proteinExistence type="predicted"/>
<keyword evidence="3" id="KW-1185">Reference proteome</keyword>
<dbReference type="EMBL" id="VSRR010138323">
    <property type="protein sequence ID" value="MPD03869.1"/>
    <property type="molecule type" value="Genomic_DNA"/>
</dbReference>
<evidence type="ECO:0000313" key="2">
    <source>
        <dbReference type="EMBL" id="MPD03869.1"/>
    </source>
</evidence>
<name>A0A5B7KFL6_PORTR</name>
<reference evidence="2 3" key="1">
    <citation type="submission" date="2019-05" db="EMBL/GenBank/DDBJ databases">
        <title>Another draft genome of Portunus trituberculatus and its Hox gene families provides insights of decapod evolution.</title>
        <authorList>
            <person name="Jeong J.-H."/>
            <person name="Song I."/>
            <person name="Kim S."/>
            <person name="Choi T."/>
            <person name="Kim D."/>
            <person name="Ryu S."/>
            <person name="Kim W."/>
        </authorList>
    </citation>
    <scope>NUCLEOTIDE SEQUENCE [LARGE SCALE GENOMIC DNA]</scope>
    <source>
        <tissue evidence="2">Muscle</tissue>
    </source>
</reference>
<evidence type="ECO:0000256" key="1">
    <source>
        <dbReference type="SAM" id="MobiDB-lite"/>
    </source>
</evidence>
<organism evidence="2 3">
    <name type="scientific">Portunus trituberculatus</name>
    <name type="common">Swimming crab</name>
    <name type="synonym">Neptunus trituberculatus</name>
    <dbReference type="NCBI Taxonomy" id="210409"/>
    <lineage>
        <taxon>Eukaryota</taxon>
        <taxon>Metazoa</taxon>
        <taxon>Ecdysozoa</taxon>
        <taxon>Arthropoda</taxon>
        <taxon>Crustacea</taxon>
        <taxon>Multicrustacea</taxon>
        <taxon>Malacostraca</taxon>
        <taxon>Eumalacostraca</taxon>
        <taxon>Eucarida</taxon>
        <taxon>Decapoda</taxon>
        <taxon>Pleocyemata</taxon>
        <taxon>Brachyura</taxon>
        <taxon>Eubrachyura</taxon>
        <taxon>Portunoidea</taxon>
        <taxon>Portunidae</taxon>
        <taxon>Portuninae</taxon>
        <taxon>Portunus</taxon>
    </lineage>
</organism>
<sequence length="25" mass="2626">MAGHQRMVDTPLRAPVSSASNSSLI</sequence>
<accession>A0A5B7KFL6</accession>
<dbReference type="AlphaFoldDB" id="A0A5B7KFL6"/>